<dbReference type="PROSITE" id="PS00894">
    <property type="entry name" value="HTH_DEOR_1"/>
    <property type="match status" value="1"/>
</dbReference>
<dbReference type="SUPFAM" id="SSF46785">
    <property type="entry name" value="Winged helix' DNA-binding domain"/>
    <property type="match status" value="1"/>
</dbReference>
<dbReference type="PANTHER" id="PTHR30363:SF4">
    <property type="entry name" value="GLYCEROL-3-PHOSPHATE REGULON REPRESSOR"/>
    <property type="match status" value="1"/>
</dbReference>
<dbReference type="InterPro" id="IPR037171">
    <property type="entry name" value="NagB/RpiA_transferase-like"/>
</dbReference>
<keyword evidence="3" id="KW-0805">Transcription regulation</keyword>
<keyword evidence="2" id="KW-0678">Repressor</keyword>
<evidence type="ECO:0000256" key="4">
    <source>
        <dbReference type="ARBA" id="ARBA00023125"/>
    </source>
</evidence>
<keyword evidence="5" id="KW-0804">Transcription</keyword>
<dbReference type="Gene3D" id="3.40.50.1360">
    <property type="match status" value="1"/>
</dbReference>
<dbReference type="InterPro" id="IPR050313">
    <property type="entry name" value="Carb_Metab_HTH_regulators"/>
</dbReference>
<dbReference type="AlphaFoldDB" id="A0A848KPH9"/>
<dbReference type="PANTHER" id="PTHR30363">
    <property type="entry name" value="HTH-TYPE TRANSCRIPTIONAL REGULATOR SRLR-RELATED"/>
    <property type="match status" value="1"/>
</dbReference>
<dbReference type="PRINTS" id="PR00037">
    <property type="entry name" value="HTHLACR"/>
</dbReference>
<evidence type="ECO:0000256" key="5">
    <source>
        <dbReference type="ARBA" id="ARBA00023163"/>
    </source>
</evidence>
<dbReference type="PROSITE" id="PS51000">
    <property type="entry name" value="HTH_DEOR_2"/>
    <property type="match status" value="1"/>
</dbReference>
<dbReference type="InterPro" id="IPR001034">
    <property type="entry name" value="DeoR_HTH"/>
</dbReference>
<evidence type="ECO:0000313" key="8">
    <source>
        <dbReference type="EMBL" id="NMN99918.1"/>
    </source>
</evidence>
<dbReference type="RefSeq" id="WP_170192399.1">
    <property type="nucleotide sequence ID" value="NZ_JABBNB010000001.1"/>
</dbReference>
<dbReference type="SUPFAM" id="SSF100950">
    <property type="entry name" value="NagB/RpiA/CoA transferase-like"/>
    <property type="match status" value="1"/>
</dbReference>
<dbReference type="InterPro" id="IPR036388">
    <property type="entry name" value="WH-like_DNA-bd_sf"/>
</dbReference>
<evidence type="ECO:0000256" key="3">
    <source>
        <dbReference type="ARBA" id="ARBA00023015"/>
    </source>
</evidence>
<feature type="domain" description="HTH deoR-type" evidence="7">
    <location>
        <begin position="3"/>
        <end position="58"/>
    </location>
</feature>
<dbReference type="GO" id="GO:0003700">
    <property type="term" value="F:DNA-binding transcription factor activity"/>
    <property type="evidence" value="ECO:0007669"/>
    <property type="project" value="InterPro"/>
</dbReference>
<organism evidence="8 9">
    <name type="scientific">Gordonia asplenii</name>
    <dbReference type="NCBI Taxonomy" id="2725283"/>
    <lineage>
        <taxon>Bacteria</taxon>
        <taxon>Bacillati</taxon>
        <taxon>Actinomycetota</taxon>
        <taxon>Actinomycetes</taxon>
        <taxon>Mycobacteriales</taxon>
        <taxon>Gordoniaceae</taxon>
        <taxon>Gordonia</taxon>
    </lineage>
</organism>
<dbReference type="Gene3D" id="1.10.10.10">
    <property type="entry name" value="Winged helix-like DNA-binding domain superfamily/Winged helix DNA-binding domain"/>
    <property type="match status" value="1"/>
</dbReference>
<dbReference type="Pfam" id="PF08220">
    <property type="entry name" value="HTH_DeoR"/>
    <property type="match status" value="1"/>
</dbReference>
<protein>
    <recommendedName>
        <fullName evidence="1">Lactose phosphotransferase system repressor</fullName>
    </recommendedName>
</protein>
<keyword evidence="9" id="KW-1185">Reference proteome</keyword>
<evidence type="ECO:0000259" key="7">
    <source>
        <dbReference type="PROSITE" id="PS51000"/>
    </source>
</evidence>
<evidence type="ECO:0000313" key="9">
    <source>
        <dbReference type="Proteomes" id="UP000550729"/>
    </source>
</evidence>
<gene>
    <name evidence="8" type="ORF">HH308_01665</name>
</gene>
<dbReference type="InterPro" id="IPR014036">
    <property type="entry name" value="DeoR-like_C"/>
</dbReference>
<evidence type="ECO:0000256" key="2">
    <source>
        <dbReference type="ARBA" id="ARBA00022491"/>
    </source>
</evidence>
<keyword evidence="4" id="KW-0238">DNA-binding</keyword>
<dbReference type="SMART" id="SM01134">
    <property type="entry name" value="DeoRC"/>
    <property type="match status" value="1"/>
</dbReference>
<dbReference type="SMART" id="SM00420">
    <property type="entry name" value="HTH_DEOR"/>
    <property type="match status" value="1"/>
</dbReference>
<dbReference type="GO" id="GO:0003677">
    <property type="term" value="F:DNA binding"/>
    <property type="evidence" value="ECO:0007669"/>
    <property type="project" value="UniProtKB-KW"/>
</dbReference>
<comment type="caution">
    <text evidence="8">The sequence shown here is derived from an EMBL/GenBank/DDBJ whole genome shotgun (WGS) entry which is preliminary data.</text>
</comment>
<dbReference type="EMBL" id="JABBNB010000001">
    <property type="protein sequence ID" value="NMN99918.1"/>
    <property type="molecule type" value="Genomic_DNA"/>
</dbReference>
<name>A0A848KPH9_9ACTN</name>
<evidence type="ECO:0000256" key="1">
    <source>
        <dbReference type="ARBA" id="ARBA00021390"/>
    </source>
</evidence>
<evidence type="ECO:0000256" key="6">
    <source>
        <dbReference type="ARBA" id="ARBA00024937"/>
    </source>
</evidence>
<dbReference type="InterPro" id="IPR036390">
    <property type="entry name" value="WH_DNA-bd_sf"/>
</dbReference>
<sequence length="257" mass="26452">MYAAERHEAIAAAVRDTGRVSVIDLAAKFDVTGETIRRDLAVLERAGHVHRVHGGAVDPSLSTLDGGERPLAQRIAEYSEAKAAIGAAAQRFLPPAGGSVLFDAGTTTYQAARALTDHRELTIATNALGVAATLSKLTTVNLHLIGGRLRGLTQASVGADTVAAINRLRVSVAFIGTNGISLGRGLSTPDPDEAAVKSAMVSCANRVVVLADSSKFGLDDVVSFAPLSAVDVIVTDAGADPATVSLYTEQGIEVVTA</sequence>
<proteinExistence type="predicted"/>
<dbReference type="Proteomes" id="UP000550729">
    <property type="component" value="Unassembled WGS sequence"/>
</dbReference>
<comment type="function">
    <text evidence="6">Repressor of the lactose catabolism operon. Galactose-6-phosphate is the inducer.</text>
</comment>
<accession>A0A848KPH9</accession>
<dbReference type="InterPro" id="IPR018356">
    <property type="entry name" value="Tscrpt_reg_HTH_DeoR_CS"/>
</dbReference>
<dbReference type="Pfam" id="PF00455">
    <property type="entry name" value="DeoRC"/>
    <property type="match status" value="1"/>
</dbReference>
<reference evidence="8 9" key="1">
    <citation type="submission" date="2020-04" db="EMBL/GenBank/DDBJ databases">
        <title>Gordonia sp. nov. TBRC 11910.</title>
        <authorList>
            <person name="Suriyachadkun C."/>
        </authorList>
    </citation>
    <scope>NUCLEOTIDE SEQUENCE [LARGE SCALE GENOMIC DNA]</scope>
    <source>
        <strain evidence="8 9">TBRC 11910</strain>
    </source>
</reference>